<proteinExistence type="predicted"/>
<evidence type="ECO:0000256" key="1">
    <source>
        <dbReference type="ARBA" id="ARBA00004651"/>
    </source>
</evidence>
<dbReference type="EMBL" id="CP050292">
    <property type="protein sequence ID" value="QND71438.1"/>
    <property type="molecule type" value="Genomic_DNA"/>
</dbReference>
<dbReference type="RefSeq" id="WP_184517172.1">
    <property type="nucleotide sequence ID" value="NZ_CP050292.1"/>
</dbReference>
<keyword evidence="2" id="KW-1003">Cell membrane</keyword>
<dbReference type="KEGG" id="trb:HB776_09435"/>
<keyword evidence="5 6" id="KW-0472">Membrane</keyword>
<dbReference type="CDD" id="cd06581">
    <property type="entry name" value="TM_PBP1_LivM_like"/>
    <property type="match status" value="1"/>
</dbReference>
<dbReference type="InterPro" id="IPR001851">
    <property type="entry name" value="ABC_transp_permease"/>
</dbReference>
<feature type="transmembrane region" description="Helical" evidence="6">
    <location>
        <begin position="201"/>
        <end position="221"/>
    </location>
</feature>
<keyword evidence="3 6" id="KW-0812">Transmembrane</keyword>
<feature type="transmembrane region" description="Helical" evidence="6">
    <location>
        <begin position="241"/>
        <end position="264"/>
    </location>
</feature>
<protein>
    <submittedName>
        <fullName evidence="7">Branched-chain amino acid ABC transporter permease</fullName>
    </submittedName>
</protein>
<accession>A0A7G6TXF6</accession>
<dbReference type="Pfam" id="PF02653">
    <property type="entry name" value="BPD_transp_2"/>
    <property type="match status" value="1"/>
</dbReference>
<dbReference type="GO" id="GO:0005886">
    <property type="term" value="C:plasma membrane"/>
    <property type="evidence" value="ECO:0007669"/>
    <property type="project" value="UniProtKB-SubCell"/>
</dbReference>
<organism evidence="7 8">
    <name type="scientific">Tardiphaga robiniae</name>
    <dbReference type="NCBI Taxonomy" id="943830"/>
    <lineage>
        <taxon>Bacteria</taxon>
        <taxon>Pseudomonadati</taxon>
        <taxon>Pseudomonadota</taxon>
        <taxon>Alphaproteobacteria</taxon>
        <taxon>Hyphomicrobiales</taxon>
        <taxon>Nitrobacteraceae</taxon>
        <taxon>Tardiphaga</taxon>
    </lineage>
</organism>
<sequence>MRWRVILVAAGLVLFIGLLAFGDNYVLRLATTVAMYVTLAVAWNIVGGFSGYPSFATAAFFGLGAYAGGLASSAGVPAVAAWIGAGVFTAVFATALGFAILHLRGHYFAIGSLVVADVLREVTNSWTSLTGGGMGLNVPLLGGSSNSQAQLFLVAMSVVAVAAVVASIWIDRARLGVALRCIDQNEDAAQVIGIDTRRAKVIGFTLSSLFIGIAGAIYASWVSYIDPSDVYDVSLSVKPIIMALLGGVGTIAGPVIGAFVFLGLEELIWRNSLEFHAGFLGLLVVALVLFLPSGLGALRGRGMLSSIAAIMRRKPR</sequence>
<dbReference type="PANTHER" id="PTHR30482:SF10">
    <property type="entry name" value="HIGH-AFFINITY BRANCHED-CHAIN AMINO ACID TRANSPORT PROTEIN BRAE"/>
    <property type="match status" value="1"/>
</dbReference>
<feature type="transmembrane region" description="Helical" evidence="6">
    <location>
        <begin position="276"/>
        <end position="295"/>
    </location>
</feature>
<evidence type="ECO:0000256" key="4">
    <source>
        <dbReference type="ARBA" id="ARBA00022989"/>
    </source>
</evidence>
<gene>
    <name evidence="7" type="ORF">HB776_09435</name>
</gene>
<feature type="transmembrane region" description="Helical" evidence="6">
    <location>
        <begin position="149"/>
        <end position="170"/>
    </location>
</feature>
<comment type="subcellular location">
    <subcellularLocation>
        <location evidence="1">Cell membrane</location>
        <topology evidence="1">Multi-pass membrane protein</topology>
    </subcellularLocation>
</comment>
<evidence type="ECO:0000256" key="3">
    <source>
        <dbReference type="ARBA" id="ARBA00022692"/>
    </source>
</evidence>
<keyword evidence="4 6" id="KW-1133">Transmembrane helix</keyword>
<reference evidence="8" key="1">
    <citation type="journal article" date="2020" name="Mol. Plant Microbe">
        <title>Rhizobial microsymbionts of the narrowly endemic Oxytropis species growing in Kamchatka are characterized by significant genetic diversity and possess a set of genes that are associated with T3SS and T6SS secretion systems and can affect the development of symbiosis.</title>
        <authorList>
            <person name="Safronova V."/>
            <person name="Guro P."/>
            <person name="Sazanova A."/>
            <person name="Kuznetsova I."/>
            <person name="Belimov A."/>
            <person name="Yakubov V."/>
            <person name="Chirak E."/>
            <person name="Afonin A."/>
            <person name="Gogolev Y."/>
            <person name="Andronov E."/>
            <person name="Tikhonovich I."/>
        </authorList>
    </citation>
    <scope>NUCLEOTIDE SEQUENCE [LARGE SCALE GENOMIC DNA]</scope>
    <source>
        <strain evidence="8">581</strain>
    </source>
</reference>
<evidence type="ECO:0000256" key="5">
    <source>
        <dbReference type="ARBA" id="ARBA00023136"/>
    </source>
</evidence>
<feature type="transmembrane region" description="Helical" evidence="6">
    <location>
        <begin position="79"/>
        <end position="103"/>
    </location>
</feature>
<dbReference type="Proteomes" id="UP000515291">
    <property type="component" value="Chromosome"/>
</dbReference>
<evidence type="ECO:0000313" key="7">
    <source>
        <dbReference type="EMBL" id="QND71438.1"/>
    </source>
</evidence>
<evidence type="ECO:0000256" key="6">
    <source>
        <dbReference type="SAM" id="Phobius"/>
    </source>
</evidence>
<dbReference type="InterPro" id="IPR043428">
    <property type="entry name" value="LivM-like"/>
</dbReference>
<evidence type="ECO:0000256" key="2">
    <source>
        <dbReference type="ARBA" id="ARBA00022475"/>
    </source>
</evidence>
<dbReference type="AlphaFoldDB" id="A0A7G6TXF6"/>
<dbReference type="GO" id="GO:0015658">
    <property type="term" value="F:branched-chain amino acid transmembrane transporter activity"/>
    <property type="evidence" value="ECO:0007669"/>
    <property type="project" value="InterPro"/>
</dbReference>
<feature type="transmembrane region" description="Helical" evidence="6">
    <location>
        <begin position="46"/>
        <end position="67"/>
    </location>
</feature>
<dbReference type="PANTHER" id="PTHR30482">
    <property type="entry name" value="HIGH-AFFINITY BRANCHED-CHAIN AMINO ACID TRANSPORT SYSTEM PERMEASE"/>
    <property type="match status" value="1"/>
</dbReference>
<evidence type="ECO:0000313" key="8">
    <source>
        <dbReference type="Proteomes" id="UP000515291"/>
    </source>
</evidence>
<name>A0A7G6TXF6_9BRAD</name>